<dbReference type="Proteomes" id="UP001060215">
    <property type="component" value="Chromosome 6"/>
</dbReference>
<keyword evidence="1" id="KW-0418">Kinase</keyword>
<dbReference type="EMBL" id="CM045763">
    <property type="protein sequence ID" value="KAI8021967.1"/>
    <property type="molecule type" value="Genomic_DNA"/>
</dbReference>
<name>A0ACC0I9A2_9ERIC</name>
<keyword evidence="1" id="KW-0808">Transferase</keyword>
<organism evidence="1 2">
    <name type="scientific">Camellia lanceoleosa</name>
    <dbReference type="NCBI Taxonomy" id="1840588"/>
    <lineage>
        <taxon>Eukaryota</taxon>
        <taxon>Viridiplantae</taxon>
        <taxon>Streptophyta</taxon>
        <taxon>Embryophyta</taxon>
        <taxon>Tracheophyta</taxon>
        <taxon>Spermatophyta</taxon>
        <taxon>Magnoliopsida</taxon>
        <taxon>eudicotyledons</taxon>
        <taxon>Gunneridae</taxon>
        <taxon>Pentapetalae</taxon>
        <taxon>asterids</taxon>
        <taxon>Ericales</taxon>
        <taxon>Theaceae</taxon>
        <taxon>Camellia</taxon>
    </lineage>
</organism>
<protein>
    <submittedName>
        <fullName evidence="1">Diacylglycerol kinase 7</fullName>
    </submittedName>
</protein>
<gene>
    <name evidence="1" type="ORF">LOK49_LG03G03254</name>
</gene>
<proteinExistence type="predicted"/>
<accession>A0ACC0I9A2</accession>
<sequence>MPNFFCLWNVEIKWVSTIRFELRDGEWEEAYLQMDGKPWKQPMNKDYSTFVEIKRVPFQSIMVNGGVFQHLYLIKLPSLDHWKLLFTIQSPYKSYSYPNGRLVIYIYVIIVISTG</sequence>
<evidence type="ECO:0000313" key="1">
    <source>
        <dbReference type="EMBL" id="KAI8021967.1"/>
    </source>
</evidence>
<keyword evidence="2" id="KW-1185">Reference proteome</keyword>
<comment type="caution">
    <text evidence="1">The sequence shown here is derived from an EMBL/GenBank/DDBJ whole genome shotgun (WGS) entry which is preliminary data.</text>
</comment>
<evidence type="ECO:0000313" key="2">
    <source>
        <dbReference type="Proteomes" id="UP001060215"/>
    </source>
</evidence>
<reference evidence="1 2" key="1">
    <citation type="journal article" date="2022" name="Plant J.">
        <title>Chromosome-level genome of Camellia lanceoleosa provides a valuable resource for understanding genome evolution and self-incompatibility.</title>
        <authorList>
            <person name="Gong W."/>
            <person name="Xiao S."/>
            <person name="Wang L."/>
            <person name="Liao Z."/>
            <person name="Chang Y."/>
            <person name="Mo W."/>
            <person name="Hu G."/>
            <person name="Li W."/>
            <person name="Zhao G."/>
            <person name="Zhu H."/>
            <person name="Hu X."/>
            <person name="Ji K."/>
            <person name="Xiang X."/>
            <person name="Song Q."/>
            <person name="Yuan D."/>
            <person name="Jin S."/>
            <person name="Zhang L."/>
        </authorList>
    </citation>
    <scope>NUCLEOTIDE SEQUENCE [LARGE SCALE GENOMIC DNA]</scope>
    <source>
        <strain evidence="1">SQ_2022a</strain>
    </source>
</reference>